<comment type="caution">
    <text evidence="1">The sequence shown here is derived from an EMBL/GenBank/DDBJ whole genome shotgun (WGS) entry which is preliminary data.</text>
</comment>
<dbReference type="EMBL" id="CAJVAS010000018">
    <property type="protein sequence ID" value="CAG7637869.1"/>
    <property type="molecule type" value="Genomic_DNA"/>
</dbReference>
<sequence length="368" mass="41508">MTLSDCEKVPRVREGTFMNGRISLFRTGYTLMISNNPEYLGGQQLKQQALADEGLYLYRDTATGRVRVFLYHYNNTKSTVKLAVSVRNPGKTGMHLYRSRTGISVHGQSIMAGTQAWHGWLTNAPQGQDTYVSALPAGESMHVLESPLVQVNETVCGVVDFFALSGYGFYAPLEITVYALAERIAPRLAAAKPDPYYQQLPDRPADDPCFRGQYIEYGDPCFEASVRGTFPSCSRYALVPWDASGGARYMELFNRHSSPRALLGEFEPGIDATTHKKVYVANYGVDYTLQFLFADEGHKQHLDGYFQNPYDSWQYFILSEDGDARYCGAFAKDEAWHYKKLRLADSRLHRLWTTIPGGFSGKQQIVWK</sequence>
<keyword evidence="2" id="KW-1185">Reference proteome</keyword>
<gene>
    <name evidence="1" type="ORF">PAESOLCIP111_03888</name>
</gene>
<reference evidence="1" key="1">
    <citation type="submission" date="2021-06" db="EMBL/GenBank/DDBJ databases">
        <authorList>
            <person name="Criscuolo A."/>
        </authorList>
    </citation>
    <scope>NUCLEOTIDE SEQUENCE</scope>
    <source>
        <strain evidence="1">CIP111600</strain>
    </source>
</reference>
<organism evidence="1 2">
    <name type="scientific">Paenibacillus solanacearum</name>
    <dbReference type="NCBI Taxonomy" id="2048548"/>
    <lineage>
        <taxon>Bacteria</taxon>
        <taxon>Bacillati</taxon>
        <taxon>Bacillota</taxon>
        <taxon>Bacilli</taxon>
        <taxon>Bacillales</taxon>
        <taxon>Paenibacillaceae</taxon>
        <taxon>Paenibacillus</taxon>
    </lineage>
</organism>
<accession>A0A916NK59</accession>
<name>A0A916NK59_9BACL</name>
<protein>
    <submittedName>
        <fullName evidence="1">Uncharacterized protein</fullName>
    </submittedName>
</protein>
<evidence type="ECO:0000313" key="1">
    <source>
        <dbReference type="EMBL" id="CAG7637869.1"/>
    </source>
</evidence>
<evidence type="ECO:0000313" key="2">
    <source>
        <dbReference type="Proteomes" id="UP000693672"/>
    </source>
</evidence>
<dbReference type="Proteomes" id="UP000693672">
    <property type="component" value="Unassembled WGS sequence"/>
</dbReference>
<proteinExistence type="predicted"/>
<dbReference type="AlphaFoldDB" id="A0A916NK59"/>